<feature type="compositionally biased region" description="Low complexity" evidence="1">
    <location>
        <begin position="157"/>
        <end position="180"/>
    </location>
</feature>
<sequence length="186" mass="20241">MVNRAEENGLTENVLLSLQNDGTYLAYLVAYDITEEEKTQIQNNELINLDDKVTYTILQDQDWANTIFQRLGDNGVCHEWVTITPICGYSEKHTAKDIENGANCKLVNEGGWVAEPYQVSSFIECPENGGGGFNPTDPNDSLIDDYGNPIGGGGSSDGSSTNPNTNPDDNGNNDNPNDSSQAENED</sequence>
<dbReference type="Proteomes" id="UP000284892">
    <property type="component" value="Unassembled WGS sequence"/>
</dbReference>
<proteinExistence type="predicted"/>
<evidence type="ECO:0000313" key="2">
    <source>
        <dbReference type="EMBL" id="RKE99027.1"/>
    </source>
</evidence>
<reference evidence="2 3" key="1">
    <citation type="submission" date="2018-09" db="EMBL/GenBank/DDBJ databases">
        <title>Genomic Encyclopedia of Archaeal and Bacterial Type Strains, Phase II (KMG-II): from individual species to whole genera.</title>
        <authorList>
            <person name="Goeker M."/>
        </authorList>
    </citation>
    <scope>NUCLEOTIDE SEQUENCE [LARGE SCALE GENOMIC DNA]</scope>
    <source>
        <strain evidence="2 3">DSM 26283</strain>
    </source>
</reference>
<dbReference type="RefSeq" id="WP_120200216.1">
    <property type="nucleotide sequence ID" value="NZ_RAQJ01000001.1"/>
</dbReference>
<protein>
    <submittedName>
        <fullName evidence="2">Uncharacterized protein</fullName>
    </submittedName>
</protein>
<gene>
    <name evidence="2" type="ORF">BXY80_1127</name>
</gene>
<dbReference type="AlphaFoldDB" id="A0A420DXU8"/>
<organism evidence="2 3">
    <name type="scientific">Ichthyenterobacterium magnum</name>
    <dbReference type="NCBI Taxonomy" id="1230530"/>
    <lineage>
        <taxon>Bacteria</taxon>
        <taxon>Pseudomonadati</taxon>
        <taxon>Bacteroidota</taxon>
        <taxon>Flavobacteriia</taxon>
        <taxon>Flavobacteriales</taxon>
        <taxon>Flavobacteriaceae</taxon>
        <taxon>Ichthyenterobacterium</taxon>
    </lineage>
</organism>
<accession>A0A420DXU8</accession>
<comment type="caution">
    <text evidence="2">The sequence shown here is derived from an EMBL/GenBank/DDBJ whole genome shotgun (WGS) entry which is preliminary data.</text>
</comment>
<dbReference type="EMBL" id="RAQJ01000001">
    <property type="protein sequence ID" value="RKE99027.1"/>
    <property type="molecule type" value="Genomic_DNA"/>
</dbReference>
<evidence type="ECO:0000313" key="3">
    <source>
        <dbReference type="Proteomes" id="UP000284892"/>
    </source>
</evidence>
<dbReference type="OrthoDB" id="1144773at2"/>
<name>A0A420DXU8_9FLAO</name>
<evidence type="ECO:0000256" key="1">
    <source>
        <dbReference type="SAM" id="MobiDB-lite"/>
    </source>
</evidence>
<feature type="region of interest" description="Disordered" evidence="1">
    <location>
        <begin position="128"/>
        <end position="186"/>
    </location>
</feature>
<keyword evidence="3" id="KW-1185">Reference proteome</keyword>